<evidence type="ECO:0000313" key="2">
    <source>
        <dbReference type="EMBL" id="WOL05367.1"/>
    </source>
</evidence>
<dbReference type="SUPFAM" id="SSF52540">
    <property type="entry name" value="P-loop containing nucleoside triphosphate hydrolases"/>
    <property type="match status" value="1"/>
</dbReference>
<dbReference type="InterPro" id="IPR041679">
    <property type="entry name" value="DNA2/NAM7-like_C"/>
</dbReference>
<reference evidence="2 3" key="1">
    <citation type="submission" date="2023-10" db="EMBL/GenBank/DDBJ databases">
        <title>Chromosome-scale genome assembly provides insights into flower coloration mechanisms of Canna indica.</title>
        <authorList>
            <person name="Li C."/>
        </authorList>
    </citation>
    <scope>NUCLEOTIDE SEQUENCE [LARGE SCALE GENOMIC DNA]</scope>
    <source>
        <tissue evidence="2">Flower</tissue>
    </source>
</reference>
<evidence type="ECO:0000259" key="1">
    <source>
        <dbReference type="Pfam" id="PF13087"/>
    </source>
</evidence>
<dbReference type="Gene3D" id="3.40.50.300">
    <property type="entry name" value="P-loop containing nucleotide triphosphate hydrolases"/>
    <property type="match status" value="1"/>
</dbReference>
<keyword evidence="3" id="KW-1185">Reference proteome</keyword>
<dbReference type="PANTHER" id="PTHR21529">
    <property type="entry name" value="MAMMARY TURMOR VIRUS RECEPTOR HOMOLOG 1, 2 MTVR1, 2"/>
    <property type="match status" value="1"/>
</dbReference>
<dbReference type="EMBL" id="CP136893">
    <property type="protein sequence ID" value="WOL05367.1"/>
    <property type="molecule type" value="Genomic_DNA"/>
</dbReference>
<dbReference type="InterPro" id="IPR047187">
    <property type="entry name" value="SF1_C_Upf1"/>
</dbReference>
<dbReference type="PANTHER" id="PTHR21529:SF4">
    <property type="entry name" value="TPR AND ANKYRIN REPEAT-CONTAINING PROTEIN 1"/>
    <property type="match status" value="1"/>
</dbReference>
<feature type="domain" description="DNA2/NAM7 helicase-like C-terminal" evidence="1">
    <location>
        <begin position="19"/>
        <end position="161"/>
    </location>
</feature>
<accession>A0AAQ3KBI7</accession>
<dbReference type="InterPro" id="IPR027417">
    <property type="entry name" value="P-loop_NTPase"/>
</dbReference>
<organism evidence="2 3">
    <name type="scientific">Canna indica</name>
    <name type="common">Indian-shot</name>
    <dbReference type="NCBI Taxonomy" id="4628"/>
    <lineage>
        <taxon>Eukaryota</taxon>
        <taxon>Viridiplantae</taxon>
        <taxon>Streptophyta</taxon>
        <taxon>Embryophyta</taxon>
        <taxon>Tracheophyta</taxon>
        <taxon>Spermatophyta</taxon>
        <taxon>Magnoliopsida</taxon>
        <taxon>Liliopsida</taxon>
        <taxon>Zingiberales</taxon>
        <taxon>Cannaceae</taxon>
        <taxon>Canna</taxon>
    </lineage>
</organism>
<dbReference type="Pfam" id="PF13087">
    <property type="entry name" value="AAA_12"/>
    <property type="match status" value="1"/>
</dbReference>
<name>A0AAQ3KBI7_9LILI</name>
<dbReference type="AlphaFoldDB" id="A0AAQ3KBI7"/>
<evidence type="ECO:0000313" key="3">
    <source>
        <dbReference type="Proteomes" id="UP001327560"/>
    </source>
</evidence>
<protein>
    <submittedName>
        <fullName evidence="2">TPR and ankyrin repeat-containing protein 1-like</fullName>
    </submittedName>
</protein>
<sequence>MDPLRILVIDEAAQLVEMNANCLIMLKASFYKKQIRNGPNVKEVNYNKNYEDLLFGSYAFLNVADGREVLDDKGNNRRNMVDVAVVLHLVQRHFKHWETSSQSLSIWIISPYSSQVNAINNRLGNKYTSCHGFDVRVKSIDGFEGEENDVIIPSTVRANNKG</sequence>
<dbReference type="CDD" id="cd18808">
    <property type="entry name" value="SF1_C_Upf1"/>
    <property type="match status" value="1"/>
</dbReference>
<dbReference type="InterPro" id="IPR039904">
    <property type="entry name" value="TRANK1"/>
</dbReference>
<gene>
    <name evidence="2" type="ORF">Cni_G14095</name>
</gene>
<proteinExistence type="predicted"/>
<dbReference type="Proteomes" id="UP001327560">
    <property type="component" value="Chromosome 4"/>
</dbReference>